<dbReference type="CDD" id="cd09917">
    <property type="entry name" value="F-box_SF"/>
    <property type="match status" value="1"/>
</dbReference>
<sequence length="642" mass="74738">MSQPHHHSTTSPRCASEPANASEEPASHSPHDNANHEEDQEEDHHSNASSHSSSHTPLFEGIEFVIAKETVEQADYDFVAKLIQEHGGILAESISDNTVYLLSGKPVWPVPPHVLSLDIWFVEDGVNSGLLNEEVYLWNLELSHQGPQLKKRKLMLKDDDDKNDMEQERKTHTSLEQQMRMANSSMMIESLLSVELWYEIFMFLEIAELNMLSLVSWEMHRLVQDDRYEKNQSFWIRYYNQFIQKLISQSENEFFNSIHNTSFDKYEPKTNLNRNKKRLLLTTQKATLLFNRRASPRLGPTEMPHFSLPNLVKNRTMIHLHFLKALKRRKTVRITCEASSKKGNHLEQVQKYSQTMTLFQGLSIKDQLEALKSRVNEFTEINFGPFHEYDMNGEIPKVYLDWISENSALLNNIRSLFFLDVHYTFCEVSWMRLGDLKMVLEAFSNLVHWTSLGSQQFRFSSTHASSTALRSLVLISAGLSKPILEDVFYMKLPNLCHLELFLGDDNRRDRRHDFEPEFIQNLLTSTRCQDIFPSLDYLGLRNYEHIDQVTLTIFESPFSKRVRILDLSLGTLSDEGVKGFLEILKNEERMNHEFLNLEILDVHNSYLSQEMVEELLNVTTLIVNTTPHKNASHQWRYVTLNE</sequence>
<evidence type="ECO:0000256" key="1">
    <source>
        <dbReference type="SAM" id="MobiDB-lite"/>
    </source>
</evidence>
<dbReference type="SUPFAM" id="SSF52047">
    <property type="entry name" value="RNI-like"/>
    <property type="match status" value="1"/>
</dbReference>
<feature type="domain" description="BRCT" evidence="2">
    <location>
        <begin position="54"/>
        <end position="104"/>
    </location>
</feature>
<dbReference type="PROSITE" id="PS50172">
    <property type="entry name" value="BRCT"/>
    <property type="match status" value="1"/>
</dbReference>
<evidence type="ECO:0000313" key="3">
    <source>
        <dbReference type="EMBL" id="KAG2389552.1"/>
    </source>
</evidence>
<dbReference type="InterPro" id="IPR001810">
    <property type="entry name" value="F-box_dom"/>
</dbReference>
<dbReference type="SUPFAM" id="SSF81383">
    <property type="entry name" value="F-box domain"/>
    <property type="match status" value="1"/>
</dbReference>
<name>A0AA88GYR0_NAELO</name>
<comment type="caution">
    <text evidence="3">The sequence shown here is derived from an EMBL/GenBank/DDBJ whole genome shotgun (WGS) entry which is preliminary data.</text>
</comment>
<dbReference type="AlphaFoldDB" id="A0AA88GYR0"/>
<proteinExistence type="predicted"/>
<reference evidence="3 4" key="1">
    <citation type="journal article" date="2018" name="BMC Genomics">
        <title>The genome of Naegleria lovaniensis, the basis for a comparative approach to unravel pathogenicity factors of the human pathogenic amoeba N. fowleri.</title>
        <authorList>
            <person name="Liechti N."/>
            <person name="Schurch N."/>
            <person name="Bruggmann R."/>
            <person name="Wittwer M."/>
        </authorList>
    </citation>
    <scope>NUCLEOTIDE SEQUENCE [LARGE SCALE GENOMIC DNA]</scope>
    <source>
        <strain evidence="3 4">ATCC 30569</strain>
    </source>
</reference>
<dbReference type="GeneID" id="68106565"/>
<evidence type="ECO:0000313" key="4">
    <source>
        <dbReference type="Proteomes" id="UP000816034"/>
    </source>
</evidence>
<accession>A0AA88GYR0</accession>
<dbReference type="Proteomes" id="UP000816034">
    <property type="component" value="Unassembled WGS sequence"/>
</dbReference>
<dbReference type="InterPro" id="IPR001357">
    <property type="entry name" value="BRCT_dom"/>
</dbReference>
<feature type="compositionally biased region" description="Basic and acidic residues" evidence="1">
    <location>
        <begin position="25"/>
        <end position="46"/>
    </location>
</feature>
<dbReference type="InterPro" id="IPR032675">
    <property type="entry name" value="LRR_dom_sf"/>
</dbReference>
<dbReference type="RefSeq" id="XP_044553544.1">
    <property type="nucleotide sequence ID" value="XM_044690064.1"/>
</dbReference>
<evidence type="ECO:0000259" key="2">
    <source>
        <dbReference type="PROSITE" id="PS50172"/>
    </source>
</evidence>
<feature type="compositionally biased region" description="Low complexity" evidence="1">
    <location>
        <begin position="15"/>
        <end position="24"/>
    </location>
</feature>
<feature type="region of interest" description="Disordered" evidence="1">
    <location>
        <begin position="1"/>
        <end position="55"/>
    </location>
</feature>
<dbReference type="EMBL" id="PYSW02000007">
    <property type="protein sequence ID" value="KAG2389552.1"/>
    <property type="molecule type" value="Genomic_DNA"/>
</dbReference>
<gene>
    <name evidence="3" type="ORF">C9374_014112</name>
</gene>
<protein>
    <recommendedName>
        <fullName evidence="2">BRCT domain-containing protein</fullName>
    </recommendedName>
</protein>
<dbReference type="Pfam" id="PF00646">
    <property type="entry name" value="F-box"/>
    <property type="match status" value="1"/>
</dbReference>
<dbReference type="Pfam" id="PF00533">
    <property type="entry name" value="BRCT"/>
    <property type="match status" value="1"/>
</dbReference>
<dbReference type="Gene3D" id="3.80.10.10">
    <property type="entry name" value="Ribonuclease Inhibitor"/>
    <property type="match status" value="1"/>
</dbReference>
<dbReference type="InterPro" id="IPR036047">
    <property type="entry name" value="F-box-like_dom_sf"/>
</dbReference>
<organism evidence="3 4">
    <name type="scientific">Naegleria lovaniensis</name>
    <name type="common">Amoeba</name>
    <dbReference type="NCBI Taxonomy" id="51637"/>
    <lineage>
        <taxon>Eukaryota</taxon>
        <taxon>Discoba</taxon>
        <taxon>Heterolobosea</taxon>
        <taxon>Tetramitia</taxon>
        <taxon>Eutetramitia</taxon>
        <taxon>Vahlkampfiidae</taxon>
        <taxon>Naegleria</taxon>
    </lineage>
</organism>
<keyword evidence="4" id="KW-1185">Reference proteome</keyword>